<proteinExistence type="predicted"/>
<dbReference type="RefSeq" id="WP_114538623.1">
    <property type="nucleotide sequence ID" value="NZ_JARFIT010000003.1"/>
</dbReference>
<name>A0A7K1T440_9ACTN</name>
<dbReference type="AlphaFoldDB" id="A0A7K1T440"/>
<evidence type="ECO:0000313" key="2">
    <source>
        <dbReference type="EMBL" id="MVN58348.1"/>
    </source>
</evidence>
<feature type="compositionally biased region" description="Basic residues" evidence="1">
    <location>
        <begin position="56"/>
        <end position="73"/>
    </location>
</feature>
<sequence length="73" mass="8240">MRITPEGDALAEKRCAAQSEVADRILSTLTPEEIESLNVLTEKIIHQCKDMGARGERKHGRHYRHGKGRGCRK</sequence>
<evidence type="ECO:0000313" key="3">
    <source>
        <dbReference type="Proteomes" id="UP000488839"/>
    </source>
</evidence>
<organism evidence="2 3">
    <name type="scientific">Adlercreutzia rubneri</name>
    <dbReference type="NCBI Taxonomy" id="2916441"/>
    <lineage>
        <taxon>Bacteria</taxon>
        <taxon>Bacillati</taxon>
        <taxon>Actinomycetota</taxon>
        <taxon>Coriobacteriia</taxon>
        <taxon>Eggerthellales</taxon>
        <taxon>Eggerthellaceae</taxon>
        <taxon>Adlercreutzia</taxon>
    </lineage>
</organism>
<keyword evidence="3" id="KW-1185">Reference proteome</keyword>
<gene>
    <name evidence="2" type="ORF">GO707_03780</name>
</gene>
<dbReference type="InterPro" id="IPR036388">
    <property type="entry name" value="WH-like_DNA-bd_sf"/>
</dbReference>
<feature type="region of interest" description="Disordered" evidence="1">
    <location>
        <begin position="51"/>
        <end position="73"/>
    </location>
</feature>
<protein>
    <submittedName>
        <fullName evidence="2">Uncharacterized protein</fullName>
    </submittedName>
</protein>
<dbReference type="Gene3D" id="1.10.10.10">
    <property type="entry name" value="Winged helix-like DNA-binding domain superfamily/Winged helix DNA-binding domain"/>
    <property type="match status" value="1"/>
</dbReference>
<reference evidence="2 3" key="1">
    <citation type="submission" date="2019-11" db="EMBL/GenBank/DDBJ databases">
        <title>Whole genome shotgun sequencing (WGS) data from Adlercreutzia equolifaciens ResAG-91, Eggerthella lenta MRI-F36, MRI-F37, MRI-F40, ResAG-49, ResAG-88, ResAG-121, ResAG-145, and Gordonibacter sp. ResAG-5, ResAG-26, ResAG-43, ResAG-50, ResAG-59.</title>
        <authorList>
            <person name="Stoll D.A."/>
            <person name="Danylec N."/>
            <person name="Franz C.M.A.P."/>
            <person name="Huch M."/>
        </authorList>
    </citation>
    <scope>NUCLEOTIDE SEQUENCE [LARGE SCALE GENOMIC DNA]</scope>
    <source>
        <strain evidence="2 3">ResAG-91</strain>
    </source>
</reference>
<comment type="caution">
    <text evidence="2">The sequence shown here is derived from an EMBL/GenBank/DDBJ whole genome shotgun (WGS) entry which is preliminary data.</text>
</comment>
<dbReference type="Proteomes" id="UP000488839">
    <property type="component" value="Unassembled WGS sequence"/>
</dbReference>
<evidence type="ECO:0000256" key="1">
    <source>
        <dbReference type="SAM" id="MobiDB-lite"/>
    </source>
</evidence>
<dbReference type="EMBL" id="WPOO01000004">
    <property type="protein sequence ID" value="MVN58348.1"/>
    <property type="molecule type" value="Genomic_DNA"/>
</dbReference>
<accession>A0A7K1T440</accession>